<dbReference type="OrthoDB" id="125903at2759"/>
<evidence type="ECO:0000259" key="2">
    <source>
        <dbReference type="Pfam" id="PF09816"/>
    </source>
</evidence>
<feature type="compositionally biased region" description="Acidic residues" evidence="1">
    <location>
        <begin position="435"/>
        <end position="445"/>
    </location>
</feature>
<feature type="domain" description="Transcription elongation factor Eaf N-terminal" evidence="2">
    <location>
        <begin position="20"/>
        <end position="134"/>
    </location>
</feature>
<dbReference type="STRING" id="1392247.A0A3N4L3W3"/>
<keyword evidence="4" id="KW-1185">Reference proteome</keyword>
<gene>
    <name evidence="3" type="ORF">P167DRAFT_556097</name>
</gene>
<evidence type="ECO:0000313" key="3">
    <source>
        <dbReference type="EMBL" id="RPB17594.1"/>
    </source>
</evidence>
<feature type="compositionally biased region" description="Acidic residues" evidence="1">
    <location>
        <begin position="338"/>
        <end position="354"/>
    </location>
</feature>
<feature type="compositionally biased region" description="Low complexity" evidence="1">
    <location>
        <begin position="410"/>
        <end position="421"/>
    </location>
</feature>
<sequence>MPAAAPTVKQTVEVGKPGEYKITIGESLRRHADASSDDDAASSGDVFTSVKYNYKPNTSLSNPIPPQLTKHAPTGPAPYTLSLSPPGASAKAITYTGSQHVHPPRKTECILLFDHTTQSFTLEKLTSTFTFNAKVFAPAHPALPLRPPIPDGEETDEEEREEDNPFDYRHFINKKPTTKSRAEQKKEREQRRKEALKRAGKDVPEEEPEEEDDEEDLGLGISYNGRPAVSGKGFLASPAIGPRRNVGGKSPFAGKKPVGMSPGVRLPSPGRESESDEDESEEADDEEEDDEEMAAPPIPSPAAPKRKAPVQRKKAAAAALVVEEPEELVFPEPMAIDEPSEEEISDVDESDEDAPPPPQKQQVPLMVEEEEDDEEDDLAKLLEKELGDGDGDEIIFDDDGEVRGGGAATESGWGAESTSAATGGGPISIAGMMGADDDSETSEEE</sequence>
<dbReference type="EMBL" id="ML119105">
    <property type="protein sequence ID" value="RPB17594.1"/>
    <property type="molecule type" value="Genomic_DNA"/>
</dbReference>
<accession>A0A3N4L3W3</accession>
<dbReference type="Proteomes" id="UP000277580">
    <property type="component" value="Unassembled WGS sequence"/>
</dbReference>
<dbReference type="InterPro" id="IPR019194">
    <property type="entry name" value="Tscrpt_elong_fac_Eaf_N"/>
</dbReference>
<dbReference type="PANTHER" id="PTHR35711">
    <property type="entry name" value="EXPRESSED PROTEIN"/>
    <property type="match status" value="1"/>
</dbReference>
<feature type="compositionally biased region" description="Acidic residues" evidence="1">
    <location>
        <begin position="388"/>
        <end position="400"/>
    </location>
</feature>
<evidence type="ECO:0000256" key="1">
    <source>
        <dbReference type="SAM" id="MobiDB-lite"/>
    </source>
</evidence>
<reference evidence="3 4" key="1">
    <citation type="journal article" date="2018" name="Nat. Ecol. Evol.">
        <title>Pezizomycetes genomes reveal the molecular basis of ectomycorrhizal truffle lifestyle.</title>
        <authorList>
            <person name="Murat C."/>
            <person name="Payen T."/>
            <person name="Noel B."/>
            <person name="Kuo A."/>
            <person name="Morin E."/>
            <person name="Chen J."/>
            <person name="Kohler A."/>
            <person name="Krizsan K."/>
            <person name="Balestrini R."/>
            <person name="Da Silva C."/>
            <person name="Montanini B."/>
            <person name="Hainaut M."/>
            <person name="Levati E."/>
            <person name="Barry K.W."/>
            <person name="Belfiori B."/>
            <person name="Cichocki N."/>
            <person name="Clum A."/>
            <person name="Dockter R.B."/>
            <person name="Fauchery L."/>
            <person name="Guy J."/>
            <person name="Iotti M."/>
            <person name="Le Tacon F."/>
            <person name="Lindquist E.A."/>
            <person name="Lipzen A."/>
            <person name="Malagnac F."/>
            <person name="Mello A."/>
            <person name="Molinier V."/>
            <person name="Miyauchi S."/>
            <person name="Poulain J."/>
            <person name="Riccioni C."/>
            <person name="Rubini A."/>
            <person name="Sitrit Y."/>
            <person name="Splivallo R."/>
            <person name="Traeger S."/>
            <person name="Wang M."/>
            <person name="Zifcakova L."/>
            <person name="Wipf D."/>
            <person name="Zambonelli A."/>
            <person name="Paolocci F."/>
            <person name="Nowrousian M."/>
            <person name="Ottonello S."/>
            <person name="Baldrian P."/>
            <person name="Spatafora J.W."/>
            <person name="Henrissat B."/>
            <person name="Nagy L.G."/>
            <person name="Aury J.M."/>
            <person name="Wincker P."/>
            <person name="Grigoriev I.V."/>
            <person name="Bonfante P."/>
            <person name="Martin F.M."/>
        </authorList>
    </citation>
    <scope>NUCLEOTIDE SEQUENCE [LARGE SCALE GENOMIC DNA]</scope>
    <source>
        <strain evidence="3 4">CCBAS932</strain>
    </source>
</reference>
<dbReference type="Pfam" id="PF09816">
    <property type="entry name" value="EAF"/>
    <property type="match status" value="1"/>
</dbReference>
<organism evidence="3 4">
    <name type="scientific">Morchella conica CCBAS932</name>
    <dbReference type="NCBI Taxonomy" id="1392247"/>
    <lineage>
        <taxon>Eukaryota</taxon>
        <taxon>Fungi</taxon>
        <taxon>Dikarya</taxon>
        <taxon>Ascomycota</taxon>
        <taxon>Pezizomycotina</taxon>
        <taxon>Pezizomycetes</taxon>
        <taxon>Pezizales</taxon>
        <taxon>Morchellaceae</taxon>
        <taxon>Morchella</taxon>
    </lineage>
</organism>
<dbReference type="InParanoid" id="A0A3N4L3W3"/>
<dbReference type="PANTHER" id="PTHR35711:SF1">
    <property type="entry name" value="ECTODERMAL, ISOFORM F"/>
    <property type="match status" value="1"/>
</dbReference>
<feature type="compositionally biased region" description="Acidic residues" evidence="1">
    <location>
        <begin position="274"/>
        <end position="293"/>
    </location>
</feature>
<feature type="compositionally biased region" description="Basic and acidic residues" evidence="1">
    <location>
        <begin position="378"/>
        <end position="387"/>
    </location>
</feature>
<dbReference type="AlphaFoldDB" id="A0A3N4L3W3"/>
<proteinExistence type="predicted"/>
<feature type="compositionally biased region" description="Acidic residues" evidence="1">
    <location>
        <begin position="204"/>
        <end position="217"/>
    </location>
</feature>
<evidence type="ECO:0000313" key="4">
    <source>
        <dbReference type="Proteomes" id="UP000277580"/>
    </source>
</evidence>
<name>A0A3N4L3W3_9PEZI</name>
<protein>
    <recommendedName>
        <fullName evidence="2">Transcription elongation factor Eaf N-terminal domain-containing protein</fullName>
    </recommendedName>
</protein>
<feature type="compositionally biased region" description="Acidic residues" evidence="1">
    <location>
        <begin position="151"/>
        <end position="165"/>
    </location>
</feature>
<feature type="compositionally biased region" description="Basic residues" evidence="1">
    <location>
        <begin position="304"/>
        <end position="315"/>
    </location>
</feature>
<feature type="region of interest" description="Disordered" evidence="1">
    <location>
        <begin position="140"/>
        <end position="445"/>
    </location>
</feature>
<feature type="compositionally biased region" description="Basic and acidic residues" evidence="1">
    <location>
        <begin position="180"/>
        <end position="203"/>
    </location>
</feature>
<feature type="compositionally biased region" description="Acidic residues" evidence="1">
    <location>
        <begin position="367"/>
        <end position="377"/>
    </location>
</feature>